<dbReference type="PROSITE" id="PS50850">
    <property type="entry name" value="MFS"/>
    <property type="match status" value="1"/>
</dbReference>
<evidence type="ECO:0000256" key="6">
    <source>
        <dbReference type="SAM" id="MobiDB-lite"/>
    </source>
</evidence>
<dbReference type="AlphaFoldDB" id="A0AAJ0BZA2"/>
<accession>A0AAJ0BZA2</accession>
<dbReference type="InterPro" id="IPR011701">
    <property type="entry name" value="MFS"/>
</dbReference>
<feature type="transmembrane region" description="Helical" evidence="7">
    <location>
        <begin position="268"/>
        <end position="286"/>
    </location>
</feature>
<evidence type="ECO:0000256" key="2">
    <source>
        <dbReference type="ARBA" id="ARBA00008335"/>
    </source>
</evidence>
<gene>
    <name evidence="9" type="ORF">QBC33DRAFT_559380</name>
</gene>
<feature type="transmembrane region" description="Helical" evidence="7">
    <location>
        <begin position="356"/>
        <end position="376"/>
    </location>
</feature>
<evidence type="ECO:0000256" key="1">
    <source>
        <dbReference type="ARBA" id="ARBA00004141"/>
    </source>
</evidence>
<feature type="transmembrane region" description="Helical" evidence="7">
    <location>
        <begin position="569"/>
        <end position="591"/>
    </location>
</feature>
<feature type="domain" description="Major facilitator superfamily (MFS) profile" evidence="8">
    <location>
        <begin position="201"/>
        <end position="633"/>
    </location>
</feature>
<dbReference type="SUPFAM" id="SSF103473">
    <property type="entry name" value="MFS general substrate transporter"/>
    <property type="match status" value="1"/>
</dbReference>
<dbReference type="EMBL" id="MU839009">
    <property type="protein sequence ID" value="KAK1767255.1"/>
    <property type="molecule type" value="Genomic_DNA"/>
</dbReference>
<dbReference type="FunFam" id="1.20.1250.20:FF:000011">
    <property type="entry name" value="MFS multidrug transporter, putative"/>
    <property type="match status" value="1"/>
</dbReference>
<dbReference type="GeneID" id="85313156"/>
<keyword evidence="5 7" id="KW-0472">Membrane</keyword>
<keyword evidence="4 7" id="KW-1133">Transmembrane helix</keyword>
<organism evidence="9 10">
    <name type="scientific">Phialemonium atrogriseum</name>
    <dbReference type="NCBI Taxonomy" id="1093897"/>
    <lineage>
        <taxon>Eukaryota</taxon>
        <taxon>Fungi</taxon>
        <taxon>Dikarya</taxon>
        <taxon>Ascomycota</taxon>
        <taxon>Pezizomycotina</taxon>
        <taxon>Sordariomycetes</taxon>
        <taxon>Sordariomycetidae</taxon>
        <taxon>Cephalothecales</taxon>
        <taxon>Cephalothecaceae</taxon>
        <taxon>Phialemonium</taxon>
    </lineage>
</organism>
<feature type="region of interest" description="Disordered" evidence="6">
    <location>
        <begin position="48"/>
        <end position="72"/>
    </location>
</feature>
<feature type="transmembrane region" description="Helical" evidence="7">
    <location>
        <begin position="538"/>
        <end position="557"/>
    </location>
</feature>
<comment type="subcellular location">
    <subcellularLocation>
        <location evidence="1">Membrane</location>
        <topology evidence="1">Multi-pass membrane protein</topology>
    </subcellularLocation>
</comment>
<dbReference type="InterPro" id="IPR036259">
    <property type="entry name" value="MFS_trans_sf"/>
</dbReference>
<dbReference type="PANTHER" id="PTHR23502:SF68">
    <property type="entry name" value="MULTIDRUG TRANSPORTER, PUTATIVE (AFU_ORTHOLOGUE AFUA_3G01120)-RELATED"/>
    <property type="match status" value="1"/>
</dbReference>
<reference evidence="9" key="1">
    <citation type="submission" date="2023-06" db="EMBL/GenBank/DDBJ databases">
        <title>Genome-scale phylogeny and comparative genomics of the fungal order Sordariales.</title>
        <authorList>
            <consortium name="Lawrence Berkeley National Laboratory"/>
            <person name="Hensen N."/>
            <person name="Bonometti L."/>
            <person name="Westerberg I."/>
            <person name="Brannstrom I.O."/>
            <person name="Guillou S."/>
            <person name="Cros-Aarteil S."/>
            <person name="Calhoun S."/>
            <person name="Haridas S."/>
            <person name="Kuo A."/>
            <person name="Mondo S."/>
            <person name="Pangilinan J."/>
            <person name="Riley R."/>
            <person name="Labutti K."/>
            <person name="Andreopoulos B."/>
            <person name="Lipzen A."/>
            <person name="Chen C."/>
            <person name="Yanf M."/>
            <person name="Daum C."/>
            <person name="Ng V."/>
            <person name="Clum A."/>
            <person name="Steindorff A."/>
            <person name="Ohm R."/>
            <person name="Martin F."/>
            <person name="Silar P."/>
            <person name="Natvig D."/>
            <person name="Lalanne C."/>
            <person name="Gautier V."/>
            <person name="Ament-Velasquez S.L."/>
            <person name="Kruys A."/>
            <person name="Hutchinson M.I."/>
            <person name="Powell A.J."/>
            <person name="Barry K."/>
            <person name="Miller A.N."/>
            <person name="Grigoriev I.V."/>
            <person name="Debuchy R."/>
            <person name="Gladieux P."/>
            <person name="Thoren M.H."/>
            <person name="Johannesson H."/>
        </authorList>
    </citation>
    <scope>NUCLEOTIDE SEQUENCE</scope>
    <source>
        <strain evidence="9">8032-3</strain>
    </source>
</reference>
<dbReference type="GO" id="GO:0022857">
    <property type="term" value="F:transmembrane transporter activity"/>
    <property type="evidence" value="ECO:0007669"/>
    <property type="project" value="InterPro"/>
</dbReference>
<feature type="compositionally biased region" description="Basic residues" evidence="6">
    <location>
        <begin position="117"/>
        <end position="128"/>
    </location>
</feature>
<evidence type="ECO:0000256" key="5">
    <source>
        <dbReference type="ARBA" id="ARBA00023136"/>
    </source>
</evidence>
<comment type="caution">
    <text evidence="9">The sequence shown here is derived from an EMBL/GenBank/DDBJ whole genome shotgun (WGS) entry which is preliminary data.</text>
</comment>
<feature type="transmembrane region" description="Helical" evidence="7">
    <location>
        <begin position="237"/>
        <end position="256"/>
    </location>
</feature>
<feature type="region of interest" description="Disordered" evidence="6">
    <location>
        <begin position="107"/>
        <end position="184"/>
    </location>
</feature>
<feature type="transmembrane region" description="Helical" evidence="7">
    <location>
        <begin position="470"/>
        <end position="490"/>
    </location>
</feature>
<dbReference type="Proteomes" id="UP001244011">
    <property type="component" value="Unassembled WGS sequence"/>
</dbReference>
<proteinExistence type="inferred from homology"/>
<feature type="transmembrane region" description="Helical" evidence="7">
    <location>
        <begin position="426"/>
        <end position="450"/>
    </location>
</feature>
<dbReference type="InterPro" id="IPR020846">
    <property type="entry name" value="MFS_dom"/>
</dbReference>
<evidence type="ECO:0000259" key="8">
    <source>
        <dbReference type="PROSITE" id="PS50850"/>
    </source>
</evidence>
<feature type="transmembrane region" description="Helical" evidence="7">
    <location>
        <begin position="511"/>
        <end position="532"/>
    </location>
</feature>
<dbReference type="PANTHER" id="PTHR23502">
    <property type="entry name" value="MAJOR FACILITATOR SUPERFAMILY"/>
    <property type="match status" value="1"/>
</dbReference>
<evidence type="ECO:0000256" key="7">
    <source>
        <dbReference type="SAM" id="Phobius"/>
    </source>
</evidence>
<dbReference type="RefSeq" id="XP_060283468.1">
    <property type="nucleotide sequence ID" value="XM_060429969.1"/>
</dbReference>
<feature type="transmembrane region" description="Helical" evidence="7">
    <location>
        <begin position="324"/>
        <end position="344"/>
    </location>
</feature>
<feature type="transmembrane region" description="Helical" evidence="7">
    <location>
        <begin position="603"/>
        <end position="624"/>
    </location>
</feature>
<feature type="compositionally biased region" description="Basic and acidic residues" evidence="6">
    <location>
        <begin position="133"/>
        <end position="150"/>
    </location>
</feature>
<keyword evidence="10" id="KW-1185">Reference proteome</keyword>
<sequence length="639" mass="69679">MALSRPLLPPQVAVTKVTMRKIMPPGTAKGWLRWVRWVPEVWNRRINPGGDEVPMPDPTPAATSAAPDPDEALARQRTIEQAIAEGHDADTPSDVGYVLDEAGEQKRLQSIADQRRKSLTRRRSHSQSRTKGGSHDVERDAGLGNKDKETPATAVEVQSGGSDGKDEEGASSEDEANVVWWDGPDDPENPYNWPTWRKVTNCTLISAMTFITPLGSSIFAPGVPQLMVEFGSPSPELAAFVVSVYVLGFAAGPMLVAPLSEIYGRNIVYHFCNVCFIGFLVGSALAPTLGALIAFRFLSGVFGSCPLTNGGGSIADMIKQERRGAAMAAFSIGPLLGPIIGPVAGGFLADAKGWRWVFWVLVMVSGFFAVVMFIFARETFAPVILQKKVDRLRKETGNDLLRSKLDAGLSPTDHLKRGILRPIKMLIYSPICIIFALYVAVVYGYLYLMFTSITEVFMKNYGFSASKVGLVYLGLGIGSMIGLVFFSITSDRTLKKMAARDGQGMKPEYRLWPVPIGAVMLPIGFFIYGWTVEYHTHWIVPIIGHVLIGIANLLIFMAMNMALVDTFTIYAASALAANTVVRSIAGAVLPLCGLKMYDKLGLGWGNSLLGFIAVGMIPIAFLIIRYGEFLRTRFPVKNL</sequence>
<evidence type="ECO:0000256" key="3">
    <source>
        <dbReference type="ARBA" id="ARBA00022692"/>
    </source>
</evidence>
<feature type="transmembrane region" description="Helical" evidence="7">
    <location>
        <begin position="292"/>
        <end position="312"/>
    </location>
</feature>
<evidence type="ECO:0000256" key="4">
    <source>
        <dbReference type="ARBA" id="ARBA00022989"/>
    </source>
</evidence>
<dbReference type="GO" id="GO:0016020">
    <property type="term" value="C:membrane"/>
    <property type="evidence" value="ECO:0007669"/>
    <property type="project" value="UniProtKB-SubCell"/>
</dbReference>
<protein>
    <submittedName>
        <fullName evidence="9">Bicyclomycin resistance protein</fullName>
    </submittedName>
</protein>
<name>A0AAJ0BZA2_9PEZI</name>
<dbReference type="Gene3D" id="1.20.1250.20">
    <property type="entry name" value="MFS general substrate transporter like domains"/>
    <property type="match status" value="1"/>
</dbReference>
<dbReference type="Pfam" id="PF07690">
    <property type="entry name" value="MFS_1"/>
    <property type="match status" value="1"/>
</dbReference>
<evidence type="ECO:0000313" key="10">
    <source>
        <dbReference type="Proteomes" id="UP001244011"/>
    </source>
</evidence>
<comment type="similarity">
    <text evidence="2">Belongs to the major facilitator superfamily.</text>
</comment>
<keyword evidence="3 7" id="KW-0812">Transmembrane</keyword>
<evidence type="ECO:0000313" key="9">
    <source>
        <dbReference type="EMBL" id="KAK1767255.1"/>
    </source>
</evidence>
<dbReference type="CDD" id="cd17323">
    <property type="entry name" value="MFS_Tpo1_MDR_like"/>
    <property type="match status" value="1"/>
</dbReference>